<sequence length="128" mass="13989">MMIQSDRQSDLEYADDLVLLSEDSGKLQTVLDSLDASAAMFGKRFAPSVCKMLLKNWVGTPPSFTLTEEVAGTTPENVFENRYVHHKQPSDRNVSYEEGRRGGKNGPHIRAGDAGTDADGSEKTGIVQ</sequence>
<reference evidence="2 3" key="2">
    <citation type="submission" date="2018-11" db="EMBL/GenBank/DDBJ databases">
        <authorList>
            <consortium name="Pathogen Informatics"/>
        </authorList>
    </citation>
    <scope>NUCLEOTIDE SEQUENCE [LARGE SCALE GENOMIC DNA]</scope>
    <source>
        <strain evidence="2 3">Egypt</strain>
    </source>
</reference>
<gene>
    <name evidence="2" type="ORF">ECPE_LOCUS10997</name>
</gene>
<evidence type="ECO:0000313" key="2">
    <source>
        <dbReference type="EMBL" id="VDP87929.1"/>
    </source>
</evidence>
<evidence type="ECO:0000256" key="1">
    <source>
        <dbReference type="SAM" id="MobiDB-lite"/>
    </source>
</evidence>
<organism evidence="4">
    <name type="scientific">Echinostoma caproni</name>
    <dbReference type="NCBI Taxonomy" id="27848"/>
    <lineage>
        <taxon>Eukaryota</taxon>
        <taxon>Metazoa</taxon>
        <taxon>Spiralia</taxon>
        <taxon>Lophotrochozoa</taxon>
        <taxon>Platyhelminthes</taxon>
        <taxon>Trematoda</taxon>
        <taxon>Digenea</taxon>
        <taxon>Plagiorchiida</taxon>
        <taxon>Echinostomata</taxon>
        <taxon>Echinostomatoidea</taxon>
        <taxon>Echinostomatidae</taxon>
        <taxon>Echinostoma</taxon>
    </lineage>
</organism>
<feature type="compositionally biased region" description="Basic and acidic residues" evidence="1">
    <location>
        <begin position="88"/>
        <end position="101"/>
    </location>
</feature>
<reference evidence="4" key="1">
    <citation type="submission" date="2016-06" db="UniProtKB">
        <authorList>
            <consortium name="WormBaseParasite"/>
        </authorList>
    </citation>
    <scope>IDENTIFICATION</scope>
</reference>
<name>A0A183AVL3_9TREM</name>
<accession>A0A183AVL3</accession>
<dbReference type="OrthoDB" id="10261782at2759"/>
<dbReference type="WBParaSite" id="ECPE_0001103201-mRNA-1">
    <property type="protein sequence ID" value="ECPE_0001103201-mRNA-1"/>
    <property type="gene ID" value="ECPE_0001103201"/>
</dbReference>
<protein>
    <submittedName>
        <fullName evidence="4">Reverse transcriptase domain-containing protein</fullName>
    </submittedName>
</protein>
<evidence type="ECO:0000313" key="4">
    <source>
        <dbReference type="WBParaSite" id="ECPE_0001103201-mRNA-1"/>
    </source>
</evidence>
<keyword evidence="3" id="KW-1185">Reference proteome</keyword>
<dbReference type="EMBL" id="UZAN01050048">
    <property type="protein sequence ID" value="VDP87929.1"/>
    <property type="molecule type" value="Genomic_DNA"/>
</dbReference>
<dbReference type="Proteomes" id="UP000272942">
    <property type="component" value="Unassembled WGS sequence"/>
</dbReference>
<proteinExistence type="predicted"/>
<feature type="region of interest" description="Disordered" evidence="1">
    <location>
        <begin position="84"/>
        <end position="128"/>
    </location>
</feature>
<dbReference type="AlphaFoldDB" id="A0A183AVL3"/>
<evidence type="ECO:0000313" key="3">
    <source>
        <dbReference type="Proteomes" id="UP000272942"/>
    </source>
</evidence>